<accession>A0ABU8W0P0</accession>
<name>A0ABU8W0P0_9BURK</name>
<proteinExistence type="predicted"/>
<evidence type="ECO:0000313" key="2">
    <source>
        <dbReference type="Proteomes" id="UP001363010"/>
    </source>
</evidence>
<keyword evidence="2" id="KW-1185">Reference proteome</keyword>
<reference evidence="1 2" key="1">
    <citation type="submission" date="2024-03" db="EMBL/GenBank/DDBJ databases">
        <title>Novel species of the genus Variovorax.</title>
        <authorList>
            <person name="Liu Q."/>
            <person name="Xin Y.-H."/>
        </authorList>
    </citation>
    <scope>NUCLEOTIDE SEQUENCE [LARGE SCALE GENOMIC DNA]</scope>
    <source>
        <strain evidence="1 2">KACC 18501</strain>
    </source>
</reference>
<dbReference type="RefSeq" id="WP_340364657.1">
    <property type="nucleotide sequence ID" value="NZ_JBBKZV010000009.1"/>
</dbReference>
<dbReference type="Proteomes" id="UP001363010">
    <property type="component" value="Unassembled WGS sequence"/>
</dbReference>
<dbReference type="EMBL" id="JBBKZV010000009">
    <property type="protein sequence ID" value="MEJ8823621.1"/>
    <property type="molecule type" value="Genomic_DNA"/>
</dbReference>
<gene>
    <name evidence="1" type="ORF">WKW80_16525</name>
</gene>
<organism evidence="1 2">
    <name type="scientific">Variovorax humicola</name>
    <dbReference type="NCBI Taxonomy" id="1769758"/>
    <lineage>
        <taxon>Bacteria</taxon>
        <taxon>Pseudomonadati</taxon>
        <taxon>Pseudomonadota</taxon>
        <taxon>Betaproteobacteria</taxon>
        <taxon>Burkholderiales</taxon>
        <taxon>Comamonadaceae</taxon>
        <taxon>Variovorax</taxon>
    </lineage>
</organism>
<comment type="caution">
    <text evidence="1">The sequence shown here is derived from an EMBL/GenBank/DDBJ whole genome shotgun (WGS) entry which is preliminary data.</text>
</comment>
<protein>
    <recommendedName>
        <fullName evidence="3">MarR family transcriptional regulator</fullName>
    </recommendedName>
</protein>
<sequence length="216" mass="23952">MSAADFLFAPEVQKLLKVVYAAPDQQFATSELAQLSKLDTEDVSRTLEHLVKSGILTRKKPKADLPETVEADRSFVFYNELRSIALKSFAAAEPIRAMLRSRFRESVLRAFVLGEDEDANVELLIVHGHLVPDEAAMTIACEKLSRILRRHLKVHVISNAKFSRLTPRDPLAAKLAADSTHEIIAYGETRAQLPVERAGLMQSAKRKLATLCGSTS</sequence>
<evidence type="ECO:0000313" key="1">
    <source>
        <dbReference type="EMBL" id="MEJ8823621.1"/>
    </source>
</evidence>
<evidence type="ECO:0008006" key="3">
    <source>
        <dbReference type="Google" id="ProtNLM"/>
    </source>
</evidence>